<evidence type="ECO:0000256" key="1">
    <source>
        <dbReference type="SAM" id="MobiDB-lite"/>
    </source>
</evidence>
<feature type="region of interest" description="Disordered" evidence="1">
    <location>
        <begin position="1"/>
        <end position="38"/>
    </location>
</feature>
<organism evidence="2 3">
    <name type="scientific">Stereocaulon virgatum</name>
    <dbReference type="NCBI Taxonomy" id="373712"/>
    <lineage>
        <taxon>Eukaryota</taxon>
        <taxon>Fungi</taxon>
        <taxon>Dikarya</taxon>
        <taxon>Ascomycota</taxon>
        <taxon>Pezizomycotina</taxon>
        <taxon>Lecanoromycetes</taxon>
        <taxon>OSLEUM clade</taxon>
        <taxon>Lecanoromycetidae</taxon>
        <taxon>Lecanorales</taxon>
        <taxon>Lecanorineae</taxon>
        <taxon>Stereocaulaceae</taxon>
        <taxon>Stereocaulon</taxon>
    </lineage>
</organism>
<comment type="caution">
    <text evidence="2">The sequence shown here is derived from an EMBL/GenBank/DDBJ whole genome shotgun (WGS) entry which is preliminary data.</text>
</comment>
<accession>A0ABR4A9F2</accession>
<reference evidence="2 3" key="1">
    <citation type="submission" date="2024-09" db="EMBL/GenBank/DDBJ databases">
        <title>Rethinking Asexuality: The Enigmatic Case of Functional Sexual Genes in Lepraria (Stereocaulaceae).</title>
        <authorList>
            <person name="Doellman M."/>
            <person name="Sun Y."/>
            <person name="Barcenas-Pena A."/>
            <person name="Lumbsch H.T."/>
            <person name="Grewe F."/>
        </authorList>
    </citation>
    <scope>NUCLEOTIDE SEQUENCE [LARGE SCALE GENOMIC DNA]</scope>
    <source>
        <strain evidence="2 3">Mercado 3170</strain>
    </source>
</reference>
<dbReference type="EMBL" id="JBEFKJ010000017">
    <property type="protein sequence ID" value="KAL2041526.1"/>
    <property type="molecule type" value="Genomic_DNA"/>
</dbReference>
<proteinExistence type="predicted"/>
<protein>
    <submittedName>
        <fullName evidence="2">Uncharacterized protein</fullName>
    </submittedName>
</protein>
<evidence type="ECO:0000313" key="3">
    <source>
        <dbReference type="Proteomes" id="UP001590950"/>
    </source>
</evidence>
<feature type="compositionally biased region" description="Pro residues" evidence="1">
    <location>
        <begin position="8"/>
        <end position="31"/>
    </location>
</feature>
<evidence type="ECO:0000313" key="2">
    <source>
        <dbReference type="EMBL" id="KAL2041526.1"/>
    </source>
</evidence>
<keyword evidence="3" id="KW-1185">Reference proteome</keyword>
<gene>
    <name evidence="2" type="ORF">N7G274_005908</name>
</gene>
<dbReference type="Proteomes" id="UP001590950">
    <property type="component" value="Unassembled WGS sequence"/>
</dbReference>
<sequence>MASMNVVPKPPTSPRPPEAPPGSPSHMPPNSPSMHEFPRVDNIGRFEHEDMKAQPTNHAEAGKPKIRASKLDWDTTTSKYKIVDSSALPEAVKDLDEHMLVVRARTDKETFEQVIYIDIKSEKLRDVLRVVLRDVRGLSLREDKITLEQNLSNHYVPKLEAYSIEVEESTHDDTKLKHINLMVNYIRSAYVSTTSRDHIRLVLGSFQAKCQHIRDYSRRGKASLLQV</sequence>
<name>A0ABR4A9F2_9LECA</name>